<dbReference type="PANTHER" id="PTHR46211:SF7">
    <property type="entry name" value="GLYCEROPHOSPHODIESTER PHOSPHODIESTERASE"/>
    <property type="match status" value="1"/>
</dbReference>
<proteinExistence type="predicted"/>
<organism evidence="5">
    <name type="scientific">Staphylococcus schleiferi</name>
    <dbReference type="NCBI Taxonomy" id="1295"/>
    <lineage>
        <taxon>Bacteria</taxon>
        <taxon>Bacillati</taxon>
        <taxon>Bacillota</taxon>
        <taxon>Bacilli</taxon>
        <taxon>Bacillales</taxon>
        <taxon>Staphylococcaceae</taxon>
        <taxon>Staphylococcus</taxon>
    </lineage>
</organism>
<feature type="signal peptide" evidence="1">
    <location>
        <begin position="1"/>
        <end position="28"/>
    </location>
</feature>
<dbReference type="EMBL" id="LR962863">
    <property type="protein sequence ID" value="CAD7360312.1"/>
    <property type="molecule type" value="Genomic_DNA"/>
</dbReference>
<evidence type="ECO:0000313" key="6">
    <source>
        <dbReference type="Proteomes" id="UP000264146"/>
    </source>
</evidence>
<dbReference type="PROSITE" id="PS51704">
    <property type="entry name" value="GP_PDE"/>
    <property type="match status" value="1"/>
</dbReference>
<evidence type="ECO:0000313" key="5">
    <source>
        <dbReference type="EMBL" id="SUM89780.1"/>
    </source>
</evidence>
<evidence type="ECO:0000313" key="4">
    <source>
        <dbReference type="EMBL" id="NHA32970.1"/>
    </source>
</evidence>
<evidence type="ECO:0000259" key="2">
    <source>
        <dbReference type="PROSITE" id="PS51704"/>
    </source>
</evidence>
<dbReference type="Proteomes" id="UP000264146">
    <property type="component" value="Chromosome"/>
</dbReference>
<reference evidence="3 6" key="3">
    <citation type="submission" date="2020-11" db="EMBL/GenBank/DDBJ databases">
        <authorList>
            <consortium name="Pathogen Informatics"/>
        </authorList>
    </citation>
    <scope>NUCLEOTIDE SEQUENCE [LARGE SCALE GENOMIC DNA]</scope>
    <source>
        <strain evidence="3 6">NCTC12218</strain>
    </source>
</reference>
<dbReference type="RefSeq" id="WP_126496206.1">
    <property type="nucleotide sequence ID" value="NZ_CALYFA010000002.1"/>
</dbReference>
<dbReference type="AlphaFoldDB" id="A0A7Z7VXV1"/>
<keyword evidence="1" id="KW-0732">Signal</keyword>
<evidence type="ECO:0000313" key="7">
    <source>
        <dbReference type="Proteomes" id="UP000572988"/>
    </source>
</evidence>
<evidence type="ECO:0000256" key="1">
    <source>
        <dbReference type="SAM" id="SignalP"/>
    </source>
</evidence>
<dbReference type="InterPro" id="IPR030395">
    <property type="entry name" value="GP_PDE_dom"/>
</dbReference>
<dbReference type="GO" id="GO:0008889">
    <property type="term" value="F:glycerophosphodiester phosphodiesterase activity"/>
    <property type="evidence" value="ECO:0007669"/>
    <property type="project" value="UniProtKB-EC"/>
</dbReference>
<evidence type="ECO:0000313" key="3">
    <source>
        <dbReference type="EMBL" id="CAD7360312.1"/>
    </source>
</evidence>
<dbReference type="Pfam" id="PF03009">
    <property type="entry name" value="GDPD"/>
    <property type="match status" value="1"/>
</dbReference>
<dbReference type="EMBL" id="POVK01000001">
    <property type="protein sequence ID" value="NHA32970.1"/>
    <property type="molecule type" value="Genomic_DNA"/>
</dbReference>
<dbReference type="Gene3D" id="3.20.20.190">
    <property type="entry name" value="Phosphatidylinositol (PI) phosphodiesterase"/>
    <property type="match status" value="1"/>
</dbReference>
<feature type="chain" id="PRO_5044662707" evidence="1">
    <location>
        <begin position="29"/>
        <end position="322"/>
    </location>
</feature>
<name>A0A7Z7VXV1_STASC</name>
<sequence>MKKITTYIATTTLMSAMLLGSASYTAEASTSPQETPHQAKATPLSPSLHNVLNKPHVNIGHRGASGYAPEHTFASYDKSIKEMGADYLEIDLQMTKDGHLVAMHDETVNRTTNGKGRVNQYTLKALKKLDAGSWFNKAHPKLQNPQYVGQKVPTLDKIFKRYGHHANYYIETKSPNVYPGMEEKLLKKLHEYGLDHQCQLRNGKVVIQSFSSDSLKKIHHLNPNVPLIQLLNKGQLKHHYQQQVNNWQSYAVGLGPDYRDLNAQNTKALRQKGLYIHPYTVNNRQTMQRLNHYGVTGLFTNYPDVYRDVNQSTTTKQVKPSS</sequence>
<dbReference type="CDD" id="cd08601">
    <property type="entry name" value="GDPD_SaGlpQ_like"/>
    <property type="match status" value="1"/>
</dbReference>
<dbReference type="InterPro" id="IPR017946">
    <property type="entry name" value="PLC-like_Pdiesterase_TIM-brl"/>
</dbReference>
<keyword evidence="5" id="KW-0378">Hydrolase</keyword>
<dbReference type="Proteomes" id="UP000572988">
    <property type="component" value="Unassembled WGS sequence"/>
</dbReference>
<gene>
    <name evidence="5" type="primary">glpQ_1</name>
    <name evidence="4" type="ORF">C1O36_00230</name>
    <name evidence="5" type="ORF">NCTC12218_01983</name>
</gene>
<dbReference type="SUPFAM" id="SSF51695">
    <property type="entry name" value="PLC-like phosphodiesterases"/>
    <property type="match status" value="1"/>
</dbReference>
<protein>
    <submittedName>
        <fullName evidence="4">Glycerophosphodiester phosphodiesterase</fullName>
    </submittedName>
    <submittedName>
        <fullName evidence="5">Glycerophosphoryl diester phosphodiesterase</fullName>
        <ecNumber evidence="5">3.1.4.46</ecNumber>
    </submittedName>
</protein>
<dbReference type="PANTHER" id="PTHR46211">
    <property type="entry name" value="GLYCEROPHOSPHORYL DIESTER PHOSPHODIESTERASE"/>
    <property type="match status" value="1"/>
</dbReference>
<dbReference type="GO" id="GO:0006629">
    <property type="term" value="P:lipid metabolic process"/>
    <property type="evidence" value="ECO:0007669"/>
    <property type="project" value="InterPro"/>
</dbReference>
<feature type="domain" description="GP-PDE" evidence="2">
    <location>
        <begin position="56"/>
        <end position="310"/>
    </location>
</feature>
<dbReference type="EMBL" id="UHEF01000001">
    <property type="protein sequence ID" value="SUM89780.1"/>
    <property type="molecule type" value="Genomic_DNA"/>
</dbReference>
<reference evidence="5" key="2">
    <citation type="submission" date="2018-06" db="EMBL/GenBank/DDBJ databases">
        <authorList>
            <consortium name="Pathogen Informatics"/>
            <person name="Doyle S."/>
        </authorList>
    </citation>
    <scope>NUCLEOTIDE SEQUENCE [LARGE SCALE GENOMIC DNA]</scope>
    <source>
        <strain evidence="5">NCTC12218</strain>
    </source>
</reference>
<keyword evidence="7" id="KW-1185">Reference proteome</keyword>
<reference evidence="4 7" key="1">
    <citation type="submission" date="2018-01" db="EMBL/GenBank/DDBJ databases">
        <title>Complete genome sequence of Staphylococcus Scheliferi isolated from human.</title>
        <authorList>
            <person name="Abouelkhair M.A."/>
            <person name="Bemis D.A."/>
            <person name="Kania S.A."/>
        </authorList>
    </citation>
    <scope>NUCLEOTIDE SEQUENCE [LARGE SCALE GENOMIC DNA]</scope>
    <source>
        <strain evidence="4 7">ATCC 43808</strain>
    </source>
</reference>
<accession>A0A7Z7VXV1</accession>
<dbReference type="EC" id="3.1.4.46" evidence="5"/>